<name>A0ABR1Y4Y5_9PEZI</name>
<sequence>MRCRLCLSPLAFIWAAPPASGSPDRCQYWGQVDCLRLGKKCKVGLMQRERSLAVSMHTSPIREYHDNWTKPRWLV</sequence>
<dbReference type="EMBL" id="JBBWUH010000002">
    <property type="protein sequence ID" value="KAK8176113.1"/>
    <property type="molecule type" value="Genomic_DNA"/>
</dbReference>
<protein>
    <recommendedName>
        <fullName evidence="4">Secreted protein</fullName>
    </recommendedName>
</protein>
<feature type="signal peptide" evidence="1">
    <location>
        <begin position="1"/>
        <end position="21"/>
    </location>
</feature>
<proteinExistence type="predicted"/>
<dbReference type="Proteomes" id="UP001456524">
    <property type="component" value="Unassembled WGS sequence"/>
</dbReference>
<reference evidence="2 3" key="1">
    <citation type="journal article" date="2022" name="G3 (Bethesda)">
        <title>Enemy or ally: a genomic approach to elucidate the lifestyle of Phyllosticta citrichinaensis.</title>
        <authorList>
            <person name="Buijs V.A."/>
            <person name="Groenewald J.Z."/>
            <person name="Haridas S."/>
            <person name="LaButti K.M."/>
            <person name="Lipzen A."/>
            <person name="Martin F.M."/>
            <person name="Barry K."/>
            <person name="Grigoriev I.V."/>
            <person name="Crous P.W."/>
            <person name="Seidl M.F."/>
        </authorList>
    </citation>
    <scope>NUCLEOTIDE SEQUENCE [LARGE SCALE GENOMIC DNA]</scope>
    <source>
        <strain evidence="2 3">CBS 129764</strain>
    </source>
</reference>
<feature type="chain" id="PRO_5045240772" description="Secreted protein" evidence="1">
    <location>
        <begin position="22"/>
        <end position="75"/>
    </location>
</feature>
<accession>A0ABR1Y4Y5</accession>
<comment type="caution">
    <text evidence="2">The sequence shown here is derived from an EMBL/GenBank/DDBJ whole genome shotgun (WGS) entry which is preliminary data.</text>
</comment>
<keyword evidence="1" id="KW-0732">Signal</keyword>
<evidence type="ECO:0008006" key="4">
    <source>
        <dbReference type="Google" id="ProtNLM"/>
    </source>
</evidence>
<keyword evidence="3" id="KW-1185">Reference proteome</keyword>
<evidence type="ECO:0000313" key="2">
    <source>
        <dbReference type="EMBL" id="KAK8176113.1"/>
    </source>
</evidence>
<organism evidence="2 3">
    <name type="scientific">Phyllosticta citrichinensis</name>
    <dbReference type="NCBI Taxonomy" id="1130410"/>
    <lineage>
        <taxon>Eukaryota</taxon>
        <taxon>Fungi</taxon>
        <taxon>Dikarya</taxon>
        <taxon>Ascomycota</taxon>
        <taxon>Pezizomycotina</taxon>
        <taxon>Dothideomycetes</taxon>
        <taxon>Dothideomycetes incertae sedis</taxon>
        <taxon>Botryosphaeriales</taxon>
        <taxon>Phyllostictaceae</taxon>
        <taxon>Phyllosticta</taxon>
    </lineage>
</organism>
<gene>
    <name evidence="2" type="ORF">IWX90DRAFT_132379</name>
</gene>
<evidence type="ECO:0000256" key="1">
    <source>
        <dbReference type="SAM" id="SignalP"/>
    </source>
</evidence>
<evidence type="ECO:0000313" key="3">
    <source>
        <dbReference type="Proteomes" id="UP001456524"/>
    </source>
</evidence>